<dbReference type="GO" id="GO:0004523">
    <property type="term" value="F:RNA-DNA hybrid ribonuclease activity"/>
    <property type="evidence" value="ECO:0007669"/>
    <property type="project" value="InterPro"/>
</dbReference>
<evidence type="ECO:0000313" key="2">
    <source>
        <dbReference type="EMBL" id="KAF4690018.1"/>
    </source>
</evidence>
<reference evidence="2 3" key="1">
    <citation type="submission" date="2020-04" db="EMBL/GenBank/DDBJ databases">
        <title>Perkinsus olseni comparative genomics.</title>
        <authorList>
            <person name="Bogema D.R."/>
        </authorList>
    </citation>
    <scope>NUCLEOTIDE SEQUENCE [LARGE SCALE GENOMIC DNA]</scope>
    <source>
        <strain evidence="2">00978-12</strain>
    </source>
</reference>
<dbReference type="GO" id="GO:0003676">
    <property type="term" value="F:nucleic acid binding"/>
    <property type="evidence" value="ECO:0007669"/>
    <property type="project" value="InterPro"/>
</dbReference>
<dbReference type="SUPFAM" id="SSF53098">
    <property type="entry name" value="Ribonuclease H-like"/>
    <property type="match status" value="1"/>
</dbReference>
<dbReference type="Proteomes" id="UP000541610">
    <property type="component" value="Unassembled WGS sequence"/>
</dbReference>
<dbReference type="InterPro" id="IPR002156">
    <property type="entry name" value="RNaseH_domain"/>
</dbReference>
<dbReference type="InterPro" id="IPR012337">
    <property type="entry name" value="RNaseH-like_sf"/>
</dbReference>
<comment type="caution">
    <text evidence="2">The sequence shown here is derived from an EMBL/GenBank/DDBJ whole genome shotgun (WGS) entry which is preliminary data.</text>
</comment>
<dbReference type="Gene3D" id="3.30.420.10">
    <property type="entry name" value="Ribonuclease H-like superfamily/Ribonuclease H"/>
    <property type="match status" value="1"/>
</dbReference>
<gene>
    <name evidence="2" type="ORF">FOZ60_000771</name>
</gene>
<feature type="domain" description="RNase H type-1" evidence="1">
    <location>
        <begin position="249"/>
        <end position="382"/>
    </location>
</feature>
<dbReference type="OrthoDB" id="6588649at2759"/>
<accession>A0A7J6P1Q7</accession>
<proteinExistence type="predicted"/>
<dbReference type="InterPro" id="IPR036397">
    <property type="entry name" value="RNaseH_sf"/>
</dbReference>
<dbReference type="CDD" id="cd09276">
    <property type="entry name" value="Rnase_HI_RT_non_LTR"/>
    <property type="match status" value="1"/>
</dbReference>
<sequence length="547" mass="60478">MLTFDAALSSWVTVIYADDGVILFRYMEEPHIQTAVDAIASQLDKWCRHVKCRLSWPKTRLMCFPVADSTITEGCVKWLGIQLDRKFKWSQHVASLIGKIEASYHSIKRHVCSTWGLIADVALQFFDTVARGHLLHGVGCWGLAAKRPRIAGQLRSLQARLYRRARRLNSRTPTSFACRIGHEGIAWDELCLFQCAKQRLTFPEFLDAEPVKDIVGGAVHPYPVERFVEVTERISYTVDYSTNPDCLPDSGTAVIYSDGSVLPGQCAGCGIAFATITGDWVTSGRKLPSHSTPLQAEILGIWLAASTGSSQPHVARVVVLSDCMRAIDTLSGRNGSLTGGRLAQLVLDRLSKLGKPVSVHYTPSKQTEGNLKADTAARTAALHGLDVDMTVPFSREALSTLLTRLATARSSAQYEEEVRSLGRSFRFFVPTSSALSALRSLGSLDGIWHLVSGRNNLRYSRSHIDRGSATCPLCDSGEDEDVPHFLFRCHRWQLQRKALKAAVVLRGIPWPVQHGDIFLRDRSLAAALESFISLTRRLSRLDPLTAP</sequence>
<dbReference type="PROSITE" id="PS50879">
    <property type="entry name" value="RNASE_H_1"/>
    <property type="match status" value="1"/>
</dbReference>
<dbReference type="AlphaFoldDB" id="A0A7J6P1Q7"/>
<protein>
    <recommendedName>
        <fullName evidence="1">RNase H type-1 domain-containing protein</fullName>
    </recommendedName>
</protein>
<organism evidence="2 3">
    <name type="scientific">Perkinsus olseni</name>
    <name type="common">Perkinsus atlanticus</name>
    <dbReference type="NCBI Taxonomy" id="32597"/>
    <lineage>
        <taxon>Eukaryota</taxon>
        <taxon>Sar</taxon>
        <taxon>Alveolata</taxon>
        <taxon>Perkinsozoa</taxon>
        <taxon>Perkinsea</taxon>
        <taxon>Perkinsida</taxon>
        <taxon>Perkinsidae</taxon>
        <taxon>Perkinsus</taxon>
    </lineage>
</organism>
<evidence type="ECO:0000313" key="3">
    <source>
        <dbReference type="Proteomes" id="UP000541610"/>
    </source>
</evidence>
<name>A0A7J6P1Q7_PEROL</name>
<dbReference type="EMBL" id="JABANP010000109">
    <property type="protein sequence ID" value="KAF4690018.1"/>
    <property type="molecule type" value="Genomic_DNA"/>
</dbReference>
<evidence type="ECO:0000259" key="1">
    <source>
        <dbReference type="PROSITE" id="PS50879"/>
    </source>
</evidence>